<dbReference type="OrthoDB" id="9786503at2"/>
<protein>
    <submittedName>
        <fullName evidence="2">SAM-dependent methyltransferase</fullName>
    </submittedName>
</protein>
<evidence type="ECO:0000313" key="2">
    <source>
        <dbReference type="EMBL" id="ORA06377.1"/>
    </source>
</evidence>
<comment type="caution">
    <text evidence="2">The sequence shown here is derived from an EMBL/GenBank/DDBJ whole genome shotgun (WGS) entry which is preliminary data.</text>
</comment>
<dbReference type="Proteomes" id="UP000192366">
    <property type="component" value="Unassembled WGS sequence"/>
</dbReference>
<dbReference type="Pfam" id="PF13649">
    <property type="entry name" value="Methyltransf_25"/>
    <property type="match status" value="1"/>
</dbReference>
<dbReference type="STRING" id="564198.BST17_05340"/>
<dbReference type="EMBL" id="MVHJ01000003">
    <property type="protein sequence ID" value="ORA06377.1"/>
    <property type="molecule type" value="Genomic_DNA"/>
</dbReference>
<dbReference type="AlphaFoldDB" id="A0A1W9Z290"/>
<proteinExistence type="predicted"/>
<keyword evidence="2" id="KW-0808">Transferase</keyword>
<evidence type="ECO:0000313" key="3">
    <source>
        <dbReference type="Proteomes" id="UP000192366"/>
    </source>
</evidence>
<dbReference type="InterPro" id="IPR041698">
    <property type="entry name" value="Methyltransf_25"/>
</dbReference>
<dbReference type="Gene3D" id="3.40.50.150">
    <property type="entry name" value="Vaccinia Virus protein VP39"/>
    <property type="match status" value="1"/>
</dbReference>
<accession>A0A1W9Z290</accession>
<gene>
    <name evidence="2" type="ORF">BST17_05340</name>
</gene>
<reference evidence="2 3" key="1">
    <citation type="submission" date="2017-02" db="EMBL/GenBank/DDBJ databases">
        <title>The new phylogeny of genus Mycobacterium.</title>
        <authorList>
            <person name="Tortoli E."/>
            <person name="Trovato A."/>
            <person name="Cirillo D.M."/>
        </authorList>
    </citation>
    <scope>NUCLEOTIDE SEQUENCE [LARGE SCALE GENOMIC DNA]</scope>
    <source>
        <strain evidence="2 3">DSM 45578</strain>
    </source>
</reference>
<dbReference type="RefSeq" id="WP_083055895.1">
    <property type="nucleotide sequence ID" value="NZ_JACKVM010000009.1"/>
</dbReference>
<sequence length="179" mass="18755">MSAQDRDRWDAVYGGRATPAPPRLPAVFAAYRSHFPRSGAALEIACGTGAASVWLAQRGLRVHGVDVSATAIDAARRLARTAGVTARFDMFDLDGGLPPGDLVQVLLCHKFRAPTLYNPMMARLAPGGLLAICVLSAVGAEPGRFRAAAGELRSAFGGLDVIASGEGDGQAWLLARRPC</sequence>
<evidence type="ECO:0000259" key="1">
    <source>
        <dbReference type="Pfam" id="PF13649"/>
    </source>
</evidence>
<dbReference type="InterPro" id="IPR029063">
    <property type="entry name" value="SAM-dependent_MTases_sf"/>
</dbReference>
<feature type="domain" description="Methyltransferase" evidence="1">
    <location>
        <begin position="42"/>
        <end position="128"/>
    </location>
</feature>
<keyword evidence="3" id="KW-1185">Reference proteome</keyword>
<organism evidence="2 3">
    <name type="scientific">Mycolicibacterium bacteremicum</name>
    <name type="common">Mycobacterium bacteremicum</name>
    <dbReference type="NCBI Taxonomy" id="564198"/>
    <lineage>
        <taxon>Bacteria</taxon>
        <taxon>Bacillati</taxon>
        <taxon>Actinomycetota</taxon>
        <taxon>Actinomycetes</taxon>
        <taxon>Mycobacteriales</taxon>
        <taxon>Mycobacteriaceae</taxon>
        <taxon>Mycolicibacterium</taxon>
    </lineage>
</organism>
<name>A0A1W9Z290_MYCBA</name>
<keyword evidence="2" id="KW-0489">Methyltransferase</keyword>
<dbReference type="GO" id="GO:0032259">
    <property type="term" value="P:methylation"/>
    <property type="evidence" value="ECO:0007669"/>
    <property type="project" value="UniProtKB-KW"/>
</dbReference>
<dbReference type="GO" id="GO:0008168">
    <property type="term" value="F:methyltransferase activity"/>
    <property type="evidence" value="ECO:0007669"/>
    <property type="project" value="UniProtKB-KW"/>
</dbReference>
<dbReference type="SUPFAM" id="SSF53335">
    <property type="entry name" value="S-adenosyl-L-methionine-dependent methyltransferases"/>
    <property type="match status" value="1"/>
</dbReference>